<dbReference type="Pfam" id="PF00583">
    <property type="entry name" value="Acetyltransf_1"/>
    <property type="match status" value="1"/>
</dbReference>
<dbReference type="Gene3D" id="3.40.1160.10">
    <property type="entry name" value="Acetylglutamate kinase-like"/>
    <property type="match status" value="1"/>
</dbReference>
<dbReference type="GO" id="GO:0005737">
    <property type="term" value="C:cytoplasm"/>
    <property type="evidence" value="ECO:0007669"/>
    <property type="project" value="UniProtKB-SubCell"/>
</dbReference>
<dbReference type="RefSeq" id="WP_121456835.1">
    <property type="nucleotide sequence ID" value="NZ_JAANMQ010000002.1"/>
</dbReference>
<dbReference type="HAMAP" id="MF_01105">
    <property type="entry name" value="N_acetyl_glu_synth"/>
    <property type="match status" value="1"/>
</dbReference>
<comment type="miscellaneous">
    <text evidence="8">In bacteria which possess the bifunctional enzyme ornithine acetyltransferase/N-acetylglutamate synthase (ArgJ), ArgA fulfills an anaplerotic role.</text>
</comment>
<dbReference type="PANTHER" id="PTHR30602:SF12">
    <property type="entry name" value="AMINO-ACID ACETYLTRANSFERASE NAGS1, CHLOROPLASTIC-RELATED"/>
    <property type="match status" value="1"/>
</dbReference>
<dbReference type="CDD" id="cd04237">
    <property type="entry name" value="AAK_NAGS-ABP"/>
    <property type="match status" value="1"/>
</dbReference>
<dbReference type="InterPro" id="IPR033719">
    <property type="entry name" value="NAGS_kin"/>
</dbReference>
<dbReference type="Pfam" id="PF00696">
    <property type="entry name" value="AA_kinase"/>
    <property type="match status" value="1"/>
</dbReference>
<dbReference type="SUPFAM" id="SSF53633">
    <property type="entry name" value="Carbamate kinase-like"/>
    <property type="match status" value="1"/>
</dbReference>
<comment type="caution">
    <text evidence="10">The sequence shown here is derived from an EMBL/GenBank/DDBJ whole genome shotgun (WGS) entry which is preliminary data.</text>
</comment>
<evidence type="ECO:0000256" key="2">
    <source>
        <dbReference type="ARBA" id="ARBA00009145"/>
    </source>
</evidence>
<dbReference type="Gene3D" id="3.40.630.30">
    <property type="match status" value="1"/>
</dbReference>
<gene>
    <name evidence="8" type="primary">argA</name>
    <name evidence="10" type="ORF">DFR40_0420</name>
</gene>
<reference evidence="10 11" key="1">
    <citation type="submission" date="2018-10" db="EMBL/GenBank/DDBJ databases">
        <title>Genomic Encyclopedia of Type Strains, Phase IV (KMG-IV): sequencing the most valuable type-strain genomes for metagenomic binning, comparative biology and taxonomic classification.</title>
        <authorList>
            <person name="Goeker M."/>
        </authorList>
    </citation>
    <scope>NUCLEOTIDE SEQUENCE [LARGE SCALE GENOMIC DNA]</scope>
    <source>
        <strain evidence="10 11">DSM 23841</strain>
    </source>
</reference>
<keyword evidence="11" id="KW-1185">Reference proteome</keyword>
<comment type="catalytic activity">
    <reaction evidence="7 8">
        <text>L-glutamate + acetyl-CoA = N-acetyl-L-glutamate + CoA + H(+)</text>
        <dbReference type="Rhea" id="RHEA:24292"/>
        <dbReference type="ChEBI" id="CHEBI:15378"/>
        <dbReference type="ChEBI" id="CHEBI:29985"/>
        <dbReference type="ChEBI" id="CHEBI:44337"/>
        <dbReference type="ChEBI" id="CHEBI:57287"/>
        <dbReference type="ChEBI" id="CHEBI:57288"/>
        <dbReference type="EC" id="2.3.1.1"/>
    </reaction>
</comment>
<dbReference type="PIRSF" id="PIRSF000423">
    <property type="entry name" value="ArgA"/>
    <property type="match status" value="1"/>
</dbReference>
<dbReference type="InterPro" id="IPR016181">
    <property type="entry name" value="Acyl_CoA_acyltransferase"/>
</dbReference>
<dbReference type="InterPro" id="IPR036393">
    <property type="entry name" value="AceGlu_kinase-like_sf"/>
</dbReference>
<comment type="similarity">
    <text evidence="2 8">Belongs to the acetyltransferase family. ArgA subfamily.</text>
</comment>
<dbReference type="PANTHER" id="PTHR30602">
    <property type="entry name" value="AMINO-ACID ACETYLTRANSFERASE"/>
    <property type="match status" value="1"/>
</dbReference>
<dbReference type="AlphaFoldDB" id="A0A495WP76"/>
<dbReference type="SUPFAM" id="SSF55729">
    <property type="entry name" value="Acyl-CoA N-acyltransferases (Nat)"/>
    <property type="match status" value="1"/>
</dbReference>
<dbReference type="GO" id="GO:0006526">
    <property type="term" value="P:L-arginine biosynthetic process"/>
    <property type="evidence" value="ECO:0007669"/>
    <property type="project" value="UniProtKB-UniRule"/>
</dbReference>
<accession>A0A495WP76</accession>
<protein>
    <recommendedName>
        <fullName evidence="8">Amino-acid acetyltransferase</fullName>
        <ecNumber evidence="8">2.3.1.1</ecNumber>
    </recommendedName>
    <alternativeName>
        <fullName evidence="8">N-acetylglutamate synthase</fullName>
        <shortName evidence="8">AGS</shortName>
        <shortName evidence="8">NAGS</shortName>
    </alternativeName>
</protein>
<dbReference type="NCBIfam" id="TIGR01890">
    <property type="entry name" value="N-Ac-Glu-synth"/>
    <property type="match status" value="1"/>
</dbReference>
<feature type="domain" description="N-acetyltransferase" evidence="9">
    <location>
        <begin position="294"/>
        <end position="439"/>
    </location>
</feature>
<keyword evidence="4 8" id="KW-0028">Amino-acid biosynthesis</keyword>
<dbReference type="PROSITE" id="PS51186">
    <property type="entry name" value="GNAT"/>
    <property type="match status" value="1"/>
</dbReference>
<dbReference type="InterPro" id="IPR010167">
    <property type="entry name" value="NH2A_AcTrfase"/>
</dbReference>
<keyword evidence="5 8" id="KW-0808">Transferase</keyword>
<keyword evidence="6 8" id="KW-0012">Acyltransferase</keyword>
<sequence length="439" mass="48853">MSDTPYDDHFVSWFRAVTPYINAFRGKTFVIAFGGKAIASEFIKTLAYDVNLLASLGIRLVLVHGARPQIEEELREKNLESRYHRGYRITDAETLDCVLDAVGSVYLEIEAMLSQGLPNTPMANSRIRVIGGNFITGQPIGVLDGIDMHYAGKVRKVDSEGINAQLGLGNIVLLNCEGPSPTGEIFNLQMEEVAEAIAVAIKADKLVYLTDSRGVTDESGELLDAVTADEASQLLRDAGWLSNDIMRYLPCAVRASRVGVGRVHLIGYTQDGALLRELFTHDGVGTVVTRESLENIREAKPDDIAALIALIEPMEQEGILVHRPRELLEREIEQFSIMLHDGIIVGCAALYQHSPEEAELACLAVSPEHREWGYGEQLMERIVRRAKKAGIKRLCVLTTRTEHWFVERGFKLGTVDDLPAAKKEMYNYQRRSKVLFKTL</sequence>
<dbReference type="InterPro" id="IPR001048">
    <property type="entry name" value="Asp/Glu/Uridylate_kinase"/>
</dbReference>
<dbReference type="InterPro" id="IPR000182">
    <property type="entry name" value="GNAT_dom"/>
</dbReference>
<evidence type="ECO:0000313" key="11">
    <source>
        <dbReference type="Proteomes" id="UP000270626"/>
    </source>
</evidence>
<evidence type="ECO:0000259" key="9">
    <source>
        <dbReference type="PROSITE" id="PS51186"/>
    </source>
</evidence>
<organism evidence="10 11">
    <name type="scientific">Azonexus fungiphilus</name>
    <dbReference type="NCBI Taxonomy" id="146940"/>
    <lineage>
        <taxon>Bacteria</taxon>
        <taxon>Pseudomonadati</taxon>
        <taxon>Pseudomonadota</taxon>
        <taxon>Betaproteobacteria</taxon>
        <taxon>Rhodocyclales</taxon>
        <taxon>Azonexaceae</taxon>
        <taxon>Azonexus</taxon>
    </lineage>
</organism>
<proteinExistence type="inferred from homology"/>
<dbReference type="UniPathway" id="UPA00068">
    <property type="reaction ID" value="UER00106"/>
</dbReference>
<dbReference type="OrthoDB" id="9802238at2"/>
<keyword evidence="3 8" id="KW-0055">Arginine biosynthesis</keyword>
<evidence type="ECO:0000256" key="4">
    <source>
        <dbReference type="ARBA" id="ARBA00022605"/>
    </source>
</evidence>
<evidence type="ECO:0000256" key="3">
    <source>
        <dbReference type="ARBA" id="ARBA00022571"/>
    </source>
</evidence>
<name>A0A495WP76_9RHOO</name>
<dbReference type="EC" id="2.3.1.1" evidence="8"/>
<dbReference type="NCBIfam" id="NF003641">
    <property type="entry name" value="PRK05279.1"/>
    <property type="match status" value="1"/>
</dbReference>
<evidence type="ECO:0000256" key="8">
    <source>
        <dbReference type="HAMAP-Rule" id="MF_01105"/>
    </source>
</evidence>
<evidence type="ECO:0000313" key="10">
    <source>
        <dbReference type="EMBL" id="RKT62363.1"/>
    </source>
</evidence>
<comment type="subcellular location">
    <subcellularLocation>
        <location evidence="8">Cytoplasm</location>
    </subcellularLocation>
</comment>
<comment type="pathway">
    <text evidence="1 8">Amino-acid biosynthesis; L-arginine biosynthesis; N(2)-acetyl-L-ornithine from L-glutamate: step 1/4.</text>
</comment>
<evidence type="ECO:0000256" key="7">
    <source>
        <dbReference type="ARBA" id="ARBA00048372"/>
    </source>
</evidence>
<evidence type="ECO:0000256" key="5">
    <source>
        <dbReference type="ARBA" id="ARBA00022679"/>
    </source>
</evidence>
<dbReference type="GO" id="GO:0004042">
    <property type="term" value="F:L-glutamate N-acetyltransferase activity"/>
    <property type="evidence" value="ECO:0007669"/>
    <property type="project" value="UniProtKB-UniRule"/>
</dbReference>
<dbReference type="CDD" id="cd04301">
    <property type="entry name" value="NAT_SF"/>
    <property type="match status" value="1"/>
</dbReference>
<evidence type="ECO:0000256" key="6">
    <source>
        <dbReference type="ARBA" id="ARBA00023315"/>
    </source>
</evidence>
<keyword evidence="8" id="KW-0963">Cytoplasm</keyword>
<dbReference type="EMBL" id="RBXP01000004">
    <property type="protein sequence ID" value="RKT62363.1"/>
    <property type="molecule type" value="Genomic_DNA"/>
</dbReference>
<dbReference type="Proteomes" id="UP000270626">
    <property type="component" value="Unassembled WGS sequence"/>
</dbReference>
<evidence type="ECO:0000256" key="1">
    <source>
        <dbReference type="ARBA" id="ARBA00004925"/>
    </source>
</evidence>